<protein>
    <submittedName>
        <fullName evidence="6">TIGR03862 family flavoprotein</fullName>
    </submittedName>
</protein>
<dbReference type="Gene3D" id="1.10.8.260">
    <property type="entry name" value="HI0933 insert domain-like"/>
    <property type="match status" value="1"/>
</dbReference>
<evidence type="ECO:0000313" key="7">
    <source>
        <dbReference type="Proteomes" id="UP001205890"/>
    </source>
</evidence>
<dbReference type="InterPro" id="IPR022460">
    <property type="entry name" value="Flavoprotein_PP4765"/>
</dbReference>
<evidence type="ECO:0000256" key="2">
    <source>
        <dbReference type="ARBA" id="ARBA00022630"/>
    </source>
</evidence>
<dbReference type="PANTHER" id="PTHR42887">
    <property type="entry name" value="OS12G0638800 PROTEIN"/>
    <property type="match status" value="1"/>
</dbReference>
<comment type="cofactor">
    <cofactor evidence="1">
        <name>FAD</name>
        <dbReference type="ChEBI" id="CHEBI:57692"/>
    </cofactor>
</comment>
<gene>
    <name evidence="6" type="ORF">NK718_02155</name>
</gene>
<dbReference type="RefSeq" id="WP_254738136.1">
    <property type="nucleotide sequence ID" value="NZ_JANCLU010000001.1"/>
</dbReference>
<dbReference type="Gene3D" id="2.40.30.10">
    <property type="entry name" value="Translation factors"/>
    <property type="match status" value="1"/>
</dbReference>
<keyword evidence="7" id="KW-1185">Reference proteome</keyword>
<evidence type="ECO:0000259" key="4">
    <source>
        <dbReference type="Pfam" id="PF03486"/>
    </source>
</evidence>
<dbReference type="Gene3D" id="3.50.50.60">
    <property type="entry name" value="FAD/NAD(P)-binding domain"/>
    <property type="match status" value="1"/>
</dbReference>
<dbReference type="SUPFAM" id="SSF160996">
    <property type="entry name" value="HI0933 insert domain-like"/>
    <property type="match status" value="1"/>
</dbReference>
<dbReference type="NCBIfam" id="TIGR00275">
    <property type="entry name" value="aminoacetone oxidase family FAD-binding enzyme"/>
    <property type="match status" value="1"/>
</dbReference>
<proteinExistence type="predicted"/>
<comment type="caution">
    <text evidence="6">The sequence shown here is derived from an EMBL/GenBank/DDBJ whole genome shotgun (WGS) entry which is preliminary data.</text>
</comment>
<dbReference type="InterPro" id="IPR036188">
    <property type="entry name" value="FAD/NAD-bd_sf"/>
</dbReference>
<feature type="domain" description="RsdA/BaiN/AoA(So)-like insert" evidence="5">
    <location>
        <begin position="198"/>
        <end position="353"/>
    </location>
</feature>
<dbReference type="Proteomes" id="UP001205890">
    <property type="component" value="Unassembled WGS sequence"/>
</dbReference>
<dbReference type="InterPro" id="IPR023166">
    <property type="entry name" value="BaiN-like_dom_sf"/>
</dbReference>
<dbReference type="EMBL" id="JANCLU010000001">
    <property type="protein sequence ID" value="MCP8937306.1"/>
    <property type="molecule type" value="Genomic_DNA"/>
</dbReference>
<organism evidence="6 7">
    <name type="scientific">Alsobacter ponti</name>
    <dbReference type="NCBI Taxonomy" id="2962936"/>
    <lineage>
        <taxon>Bacteria</taxon>
        <taxon>Pseudomonadati</taxon>
        <taxon>Pseudomonadota</taxon>
        <taxon>Alphaproteobacteria</taxon>
        <taxon>Hyphomicrobiales</taxon>
        <taxon>Alsobacteraceae</taxon>
        <taxon>Alsobacter</taxon>
    </lineage>
</organism>
<dbReference type="SUPFAM" id="SSF51905">
    <property type="entry name" value="FAD/NAD(P)-binding domain"/>
    <property type="match status" value="1"/>
</dbReference>
<keyword evidence="3" id="KW-0274">FAD</keyword>
<evidence type="ECO:0000256" key="3">
    <source>
        <dbReference type="ARBA" id="ARBA00022827"/>
    </source>
</evidence>
<dbReference type="Pfam" id="PF22780">
    <property type="entry name" value="HI0933_like_1st"/>
    <property type="match status" value="1"/>
</dbReference>
<evidence type="ECO:0000256" key="1">
    <source>
        <dbReference type="ARBA" id="ARBA00001974"/>
    </source>
</evidence>
<feature type="domain" description="RsdA/BaiN/AoA(So)-like Rossmann fold-like" evidence="4">
    <location>
        <begin position="6"/>
        <end position="405"/>
    </location>
</feature>
<name>A0ABT1L764_9HYPH</name>
<sequence length="417" mass="43686">MPASFHIAVIGAGPAGLFAAETLARQGGGRFAVTVYDRMPSPGRKLLIAGRGGLNLTHAEPLDAFLPRYRGPAAEAVREAVRAFPPAELVAWANGLGQETFEGSSGRVFPRAMKASPLLRAWLRRLDGMGVRLAPRRRWLGWDADGALLFETEAGARERVAADATLLALGGASWPRLGSDAAWTPALAERGVAMSPFVPANCGFDVDWSPVFRERFAGAPVKGVALTHGRTRLRGEFVVTAHGLEGGAVYALSADMRDAIAAAGEARLYVDLKPDLREAELVERLAASTVGGRQGESLTNRLRKAAGLSPVAIGLVREACGNAPPPTPNGLARLIKGVMLRCVATRPLARAISSAGGVAAGEVDDAFMLRRLPGVFVAGEMLDWEAPTGGYLLQACFATGHAAASGMAAWLDARGAA</sequence>
<evidence type="ECO:0000259" key="5">
    <source>
        <dbReference type="Pfam" id="PF22780"/>
    </source>
</evidence>
<dbReference type="InterPro" id="IPR004792">
    <property type="entry name" value="BaiN-like"/>
</dbReference>
<reference evidence="6 7" key="1">
    <citation type="submission" date="2022-07" db="EMBL/GenBank/DDBJ databases">
        <authorList>
            <person name="Li W.-J."/>
            <person name="Deng Q.-Q."/>
        </authorList>
    </citation>
    <scope>NUCLEOTIDE SEQUENCE [LARGE SCALE GENOMIC DNA]</scope>
    <source>
        <strain evidence="6 7">SYSU M60028</strain>
    </source>
</reference>
<dbReference type="PANTHER" id="PTHR42887:SF1">
    <property type="entry name" value="BLR3961 PROTEIN"/>
    <property type="match status" value="1"/>
</dbReference>
<dbReference type="NCBIfam" id="TIGR03862">
    <property type="entry name" value="flavo_PP4765"/>
    <property type="match status" value="1"/>
</dbReference>
<dbReference type="InterPro" id="IPR055178">
    <property type="entry name" value="RsdA/BaiN/AoA(So)-like_dom"/>
</dbReference>
<dbReference type="InterPro" id="IPR057661">
    <property type="entry name" value="RsdA/BaiN/AoA(So)_Rossmann"/>
</dbReference>
<dbReference type="PRINTS" id="PR00419">
    <property type="entry name" value="ADXRDTASE"/>
</dbReference>
<dbReference type="Pfam" id="PF03486">
    <property type="entry name" value="HI0933_like"/>
    <property type="match status" value="1"/>
</dbReference>
<accession>A0ABT1L764</accession>
<evidence type="ECO:0000313" key="6">
    <source>
        <dbReference type="EMBL" id="MCP8937306.1"/>
    </source>
</evidence>
<keyword evidence="2" id="KW-0285">Flavoprotein</keyword>